<sequence length="304" mass="32316">MKALAIPALLLAALASTPAQAKLRVFACEPEWGSLVQELAGDKVDVDVGTSALQDVHQIEAKPSLIAKVRGADLLVCTGAELEVGWLPQLIRQSGNSKVASGPGNFMAAAQVKTLEKPTALDRAYGDVHPDGNPHVQMDPRRVLVIAKALDARLVQLDPANAATYQQRLDSFSKRWLAAMSKWKAQAAPLKGRNVVVHHISWVYLWDWLGINQIGALEPKPGVPPTSAHLAGLIATTKNGHTLAIVRAAYQDGKPSDWLSGRTGVPAVALPFSVGGDAQSKDLFGLFDSTINKLLDASRAGAAK</sequence>
<dbReference type="Pfam" id="PF01297">
    <property type="entry name" value="ZnuA"/>
    <property type="match status" value="1"/>
</dbReference>
<reference evidence="2 3" key="1">
    <citation type="submission" date="2020-08" db="EMBL/GenBank/DDBJ databases">
        <title>Lysobacter sp. II4 sp. nov., isolated from soil.</title>
        <authorList>
            <person name="Woo C.Y."/>
            <person name="Kim J."/>
        </authorList>
    </citation>
    <scope>NUCLEOTIDE SEQUENCE [LARGE SCALE GENOMIC DNA]</scope>
    <source>
        <strain evidence="2 3">II4</strain>
    </source>
</reference>
<name>A0A7H0FVB0_9GAMM</name>
<keyword evidence="3" id="KW-1185">Reference proteome</keyword>
<evidence type="ECO:0000313" key="3">
    <source>
        <dbReference type="Proteomes" id="UP000516018"/>
    </source>
</evidence>
<evidence type="ECO:0000256" key="1">
    <source>
        <dbReference type="SAM" id="SignalP"/>
    </source>
</evidence>
<dbReference type="InterPro" id="IPR050492">
    <property type="entry name" value="Bact_metal-bind_prot9"/>
</dbReference>
<dbReference type="PANTHER" id="PTHR42953">
    <property type="entry name" value="HIGH-AFFINITY ZINC UPTAKE SYSTEM PROTEIN ZNUA-RELATED"/>
    <property type="match status" value="1"/>
</dbReference>
<dbReference type="GO" id="GO:0030001">
    <property type="term" value="P:metal ion transport"/>
    <property type="evidence" value="ECO:0007669"/>
    <property type="project" value="InterPro"/>
</dbReference>
<protein>
    <submittedName>
        <fullName evidence="2">Zinc ABC transporter substrate-binding protein</fullName>
    </submittedName>
</protein>
<feature type="chain" id="PRO_5028799952" evidence="1">
    <location>
        <begin position="22"/>
        <end position="304"/>
    </location>
</feature>
<gene>
    <name evidence="2" type="ORF">H8B22_10740</name>
</gene>
<organism evidence="2 3">
    <name type="scientific">Agrilutibacter terrestris</name>
    <dbReference type="NCBI Taxonomy" id="2865112"/>
    <lineage>
        <taxon>Bacteria</taxon>
        <taxon>Pseudomonadati</taxon>
        <taxon>Pseudomonadota</taxon>
        <taxon>Gammaproteobacteria</taxon>
        <taxon>Lysobacterales</taxon>
        <taxon>Lysobacteraceae</taxon>
        <taxon>Agrilutibacter</taxon>
    </lineage>
</organism>
<dbReference type="CDD" id="cd01145">
    <property type="entry name" value="TroA_c"/>
    <property type="match status" value="1"/>
</dbReference>
<evidence type="ECO:0000313" key="2">
    <source>
        <dbReference type="EMBL" id="QNP39976.1"/>
    </source>
</evidence>
<dbReference type="SUPFAM" id="SSF53807">
    <property type="entry name" value="Helical backbone' metal receptor"/>
    <property type="match status" value="1"/>
</dbReference>
<dbReference type="EMBL" id="CP060820">
    <property type="protein sequence ID" value="QNP39976.1"/>
    <property type="molecule type" value="Genomic_DNA"/>
</dbReference>
<dbReference type="InterPro" id="IPR006127">
    <property type="entry name" value="ZnuA-like"/>
</dbReference>
<proteinExistence type="predicted"/>
<dbReference type="KEGG" id="lsx:H8B22_10740"/>
<dbReference type="AlphaFoldDB" id="A0A7H0FVB0"/>
<accession>A0A7H0FVB0</accession>
<dbReference type="Gene3D" id="3.40.50.1980">
    <property type="entry name" value="Nitrogenase molybdenum iron protein domain"/>
    <property type="match status" value="2"/>
</dbReference>
<keyword evidence="1" id="KW-0732">Signal</keyword>
<dbReference type="Proteomes" id="UP000516018">
    <property type="component" value="Chromosome"/>
</dbReference>
<dbReference type="PANTHER" id="PTHR42953:SF2">
    <property type="entry name" value="ADHESION PROTEIN"/>
    <property type="match status" value="1"/>
</dbReference>
<dbReference type="RefSeq" id="WP_187711419.1">
    <property type="nucleotide sequence ID" value="NZ_CP060820.1"/>
</dbReference>
<dbReference type="GO" id="GO:0046872">
    <property type="term" value="F:metal ion binding"/>
    <property type="evidence" value="ECO:0007669"/>
    <property type="project" value="InterPro"/>
</dbReference>
<feature type="signal peptide" evidence="1">
    <location>
        <begin position="1"/>
        <end position="21"/>
    </location>
</feature>